<accession>A0A1F4Q028</accession>
<dbReference type="Proteomes" id="UP000178724">
    <property type="component" value="Unassembled WGS sequence"/>
</dbReference>
<sequence length="200" mass="23137">MKKTKEHETFLLENWGDTAKLINCVNDIEGNMASCLQNEVKARLIESEWWDKKQFEAPMFYSNYSEVGICKKSWKIGTDKWDHVSLWVGKISLDGLMGTADEHPNAGIWSEKIRTKIDKPAKFAETFNLAAEKAKNSFKGIKIESDNDFIFYYELKQSPDEWIEILRKGTFAENIMDAFNNLALFIEPIDRALSEVRRKA</sequence>
<evidence type="ECO:0000313" key="2">
    <source>
        <dbReference type="Proteomes" id="UP000178724"/>
    </source>
</evidence>
<proteinExistence type="predicted"/>
<name>A0A1F4Q028_UNCSA</name>
<gene>
    <name evidence="1" type="ORF">A2625_03970</name>
</gene>
<organism evidence="1 2">
    <name type="scientific">candidate division WOR-1 bacterium RIFCSPHIGHO2_01_FULL_53_15</name>
    <dbReference type="NCBI Taxonomy" id="1802564"/>
    <lineage>
        <taxon>Bacteria</taxon>
        <taxon>Bacillati</taxon>
        <taxon>Saganbacteria</taxon>
    </lineage>
</organism>
<comment type="caution">
    <text evidence="1">The sequence shown here is derived from an EMBL/GenBank/DDBJ whole genome shotgun (WGS) entry which is preliminary data.</text>
</comment>
<evidence type="ECO:0000313" key="1">
    <source>
        <dbReference type="EMBL" id="OGB89305.1"/>
    </source>
</evidence>
<reference evidence="1 2" key="1">
    <citation type="journal article" date="2016" name="Nat. Commun.">
        <title>Thousands of microbial genomes shed light on interconnected biogeochemical processes in an aquifer system.</title>
        <authorList>
            <person name="Anantharaman K."/>
            <person name="Brown C.T."/>
            <person name="Hug L.A."/>
            <person name="Sharon I."/>
            <person name="Castelle C.J."/>
            <person name="Probst A.J."/>
            <person name="Thomas B.C."/>
            <person name="Singh A."/>
            <person name="Wilkins M.J."/>
            <person name="Karaoz U."/>
            <person name="Brodie E.L."/>
            <person name="Williams K.H."/>
            <person name="Hubbard S.S."/>
            <person name="Banfield J.F."/>
        </authorList>
    </citation>
    <scope>NUCLEOTIDE SEQUENCE [LARGE SCALE GENOMIC DNA]</scope>
</reference>
<protein>
    <submittedName>
        <fullName evidence="1">Uncharacterized protein</fullName>
    </submittedName>
</protein>
<dbReference type="AlphaFoldDB" id="A0A1F4Q028"/>
<dbReference type="EMBL" id="METM01000027">
    <property type="protein sequence ID" value="OGB89305.1"/>
    <property type="molecule type" value="Genomic_DNA"/>
</dbReference>